<feature type="domain" description="HTH tetR-type" evidence="5">
    <location>
        <begin position="8"/>
        <end position="67"/>
    </location>
</feature>
<organism evidence="6 7">
    <name type="scientific">Actinopolyspora mzabensis</name>
    <dbReference type="NCBI Taxonomy" id="995066"/>
    <lineage>
        <taxon>Bacteria</taxon>
        <taxon>Bacillati</taxon>
        <taxon>Actinomycetota</taxon>
        <taxon>Actinomycetes</taxon>
        <taxon>Actinopolysporales</taxon>
        <taxon>Actinopolysporaceae</taxon>
        <taxon>Actinopolyspora</taxon>
    </lineage>
</organism>
<evidence type="ECO:0000256" key="2">
    <source>
        <dbReference type="ARBA" id="ARBA00023125"/>
    </source>
</evidence>
<dbReference type="EMBL" id="FNFM01000002">
    <property type="protein sequence ID" value="SDJ87596.1"/>
    <property type="molecule type" value="Genomic_DNA"/>
</dbReference>
<evidence type="ECO:0000256" key="1">
    <source>
        <dbReference type="ARBA" id="ARBA00023015"/>
    </source>
</evidence>
<dbReference type="SUPFAM" id="SSF46689">
    <property type="entry name" value="Homeodomain-like"/>
    <property type="match status" value="1"/>
</dbReference>
<dbReference type="InterPro" id="IPR009057">
    <property type="entry name" value="Homeodomain-like_sf"/>
</dbReference>
<evidence type="ECO:0000259" key="5">
    <source>
        <dbReference type="PROSITE" id="PS50977"/>
    </source>
</evidence>
<dbReference type="InterPro" id="IPR001647">
    <property type="entry name" value="HTH_TetR"/>
</dbReference>
<evidence type="ECO:0000313" key="6">
    <source>
        <dbReference type="EMBL" id="SDJ87596.1"/>
    </source>
</evidence>
<dbReference type="OrthoDB" id="9795011at2"/>
<dbReference type="RefSeq" id="WP_092626737.1">
    <property type="nucleotide sequence ID" value="NZ_FNFM01000002.1"/>
</dbReference>
<evidence type="ECO:0000256" key="4">
    <source>
        <dbReference type="PROSITE-ProRule" id="PRU00335"/>
    </source>
</evidence>
<evidence type="ECO:0000313" key="7">
    <source>
        <dbReference type="Proteomes" id="UP000199213"/>
    </source>
</evidence>
<dbReference type="InterPro" id="IPR050109">
    <property type="entry name" value="HTH-type_TetR-like_transc_reg"/>
</dbReference>
<keyword evidence="2 4" id="KW-0238">DNA-binding</keyword>
<dbReference type="AlphaFoldDB" id="A0A1G8XB93"/>
<evidence type="ECO:0000256" key="3">
    <source>
        <dbReference type="ARBA" id="ARBA00023163"/>
    </source>
</evidence>
<dbReference type="PANTHER" id="PTHR30055">
    <property type="entry name" value="HTH-TYPE TRANSCRIPTIONAL REGULATOR RUTR"/>
    <property type="match status" value="1"/>
</dbReference>
<dbReference type="SUPFAM" id="SSF48498">
    <property type="entry name" value="Tetracyclin repressor-like, C-terminal domain"/>
    <property type="match status" value="1"/>
</dbReference>
<gene>
    <name evidence="6" type="ORF">SAMN04487820_102479</name>
</gene>
<dbReference type="PRINTS" id="PR00455">
    <property type="entry name" value="HTHTETR"/>
</dbReference>
<dbReference type="GO" id="GO:0000976">
    <property type="term" value="F:transcription cis-regulatory region binding"/>
    <property type="evidence" value="ECO:0007669"/>
    <property type="project" value="TreeGrafter"/>
</dbReference>
<accession>A0A1G8XB93</accession>
<keyword evidence="1" id="KW-0805">Transcription regulation</keyword>
<sequence length="209" mass="23633">MPTTQHAADYDERVISAAREVFAQQGFAAPVSEIAELAGVGVASIYRRYPNKRRLAEQVRIAAMSRVVAEAESARETEPDDPWAAFVRFMRGCLRAHAGIGVVLPPYEESADVSEDFTRLRQRMIELIEELVSTAQRAGQLRDELRSADVFLLFKHLNPPLATDEERRAELRQRYLELLLPGLRERADRLPGDAPEWDELFRMCVPGGQ</sequence>
<dbReference type="Proteomes" id="UP000199213">
    <property type="component" value="Unassembled WGS sequence"/>
</dbReference>
<name>A0A1G8XB93_ACTMZ</name>
<dbReference type="InterPro" id="IPR036271">
    <property type="entry name" value="Tet_transcr_reg_TetR-rel_C_sf"/>
</dbReference>
<dbReference type="GO" id="GO:0003700">
    <property type="term" value="F:DNA-binding transcription factor activity"/>
    <property type="evidence" value="ECO:0007669"/>
    <property type="project" value="TreeGrafter"/>
</dbReference>
<keyword evidence="7" id="KW-1185">Reference proteome</keyword>
<dbReference type="PROSITE" id="PS50977">
    <property type="entry name" value="HTH_TETR_2"/>
    <property type="match status" value="1"/>
</dbReference>
<reference evidence="7" key="1">
    <citation type="submission" date="2016-10" db="EMBL/GenBank/DDBJ databases">
        <authorList>
            <person name="Varghese N."/>
            <person name="Submissions S."/>
        </authorList>
    </citation>
    <scope>NUCLEOTIDE SEQUENCE [LARGE SCALE GENOMIC DNA]</scope>
    <source>
        <strain evidence="7">DSM 45460</strain>
    </source>
</reference>
<proteinExistence type="predicted"/>
<dbReference type="Pfam" id="PF21597">
    <property type="entry name" value="TetR_C_43"/>
    <property type="match status" value="1"/>
</dbReference>
<dbReference type="Gene3D" id="1.10.357.10">
    <property type="entry name" value="Tetracycline Repressor, domain 2"/>
    <property type="match status" value="1"/>
</dbReference>
<keyword evidence="3" id="KW-0804">Transcription</keyword>
<protein>
    <submittedName>
        <fullName evidence="6">Transcriptional regulator, TetR family</fullName>
    </submittedName>
</protein>
<dbReference type="PANTHER" id="PTHR30055:SF234">
    <property type="entry name" value="HTH-TYPE TRANSCRIPTIONAL REGULATOR BETI"/>
    <property type="match status" value="1"/>
</dbReference>
<feature type="DNA-binding region" description="H-T-H motif" evidence="4">
    <location>
        <begin position="30"/>
        <end position="49"/>
    </location>
</feature>
<dbReference type="Pfam" id="PF00440">
    <property type="entry name" value="TetR_N"/>
    <property type="match status" value="1"/>
</dbReference>
<dbReference type="InterPro" id="IPR049445">
    <property type="entry name" value="TetR_SbtR-like_C"/>
</dbReference>